<dbReference type="InterPro" id="IPR013132">
    <property type="entry name" value="PseI/NeuA/B-like_N"/>
</dbReference>
<dbReference type="InterPro" id="IPR051690">
    <property type="entry name" value="PseI-like"/>
</dbReference>
<dbReference type="GO" id="GO:0047444">
    <property type="term" value="F:N-acylneuraminate-9-phosphate synthase activity"/>
    <property type="evidence" value="ECO:0007669"/>
    <property type="project" value="TreeGrafter"/>
</dbReference>
<evidence type="ECO:0000256" key="2">
    <source>
        <dbReference type="PROSITE-ProRule" id="PRU00703"/>
    </source>
</evidence>
<evidence type="ECO:0000259" key="3">
    <source>
        <dbReference type="PROSITE" id="PS50844"/>
    </source>
</evidence>
<dbReference type="Gene3D" id="3.10.580.10">
    <property type="entry name" value="CBS-domain"/>
    <property type="match status" value="1"/>
</dbReference>
<proteinExistence type="predicted"/>
<dbReference type="Gene3D" id="3.90.1210.10">
    <property type="entry name" value="Antifreeze-like/N-acetylneuraminic acid synthase C-terminal domain"/>
    <property type="match status" value="1"/>
</dbReference>
<dbReference type="PANTHER" id="PTHR42966:SF3">
    <property type="entry name" value="BLR5971 PROTEIN"/>
    <property type="match status" value="1"/>
</dbReference>
<dbReference type="PROSITE" id="PS50844">
    <property type="entry name" value="AFP_LIKE"/>
    <property type="match status" value="1"/>
</dbReference>
<dbReference type="InterPro" id="IPR036237">
    <property type="entry name" value="Xyl_isomerase-like_sf"/>
</dbReference>
<dbReference type="KEGG" id="agh:M3I41_08170"/>
<organism evidence="5 6">
    <name type="scientific">Actinomyces graevenitzii</name>
    <dbReference type="NCBI Taxonomy" id="55565"/>
    <lineage>
        <taxon>Bacteria</taxon>
        <taxon>Bacillati</taxon>
        <taxon>Actinomycetota</taxon>
        <taxon>Actinomycetes</taxon>
        <taxon>Actinomycetales</taxon>
        <taxon>Actinomycetaceae</taxon>
        <taxon>Actinomyces</taxon>
    </lineage>
</organism>
<evidence type="ECO:0000259" key="4">
    <source>
        <dbReference type="PROSITE" id="PS51371"/>
    </source>
</evidence>
<dbReference type="Pfam" id="PF03102">
    <property type="entry name" value="NeuB"/>
    <property type="match status" value="1"/>
</dbReference>
<feature type="domain" description="CBS" evidence="4">
    <location>
        <begin position="3"/>
        <end position="64"/>
    </location>
</feature>
<dbReference type="GO" id="GO:0016051">
    <property type="term" value="P:carbohydrate biosynthetic process"/>
    <property type="evidence" value="ECO:0007669"/>
    <property type="project" value="InterPro"/>
</dbReference>
<protein>
    <submittedName>
        <fullName evidence="5">N-acetylneuraminate synthase family protein</fullName>
    </submittedName>
</protein>
<dbReference type="InterPro" id="IPR013022">
    <property type="entry name" value="Xyl_isomerase-like_TIM-brl"/>
</dbReference>
<evidence type="ECO:0000313" key="5">
    <source>
        <dbReference type="EMBL" id="UQF79544.1"/>
    </source>
</evidence>
<evidence type="ECO:0000256" key="1">
    <source>
        <dbReference type="ARBA" id="ARBA00023122"/>
    </source>
</evidence>
<reference evidence="5" key="1">
    <citation type="submission" date="2022-05" db="EMBL/GenBank/DDBJ databases">
        <title>Using nanopore sequencing to obtain complete genomes from saliva samples.</title>
        <authorList>
            <person name="Baker J.L."/>
        </authorList>
    </citation>
    <scope>NUCLEOTIDE SEQUENCE</scope>
    <source>
        <strain evidence="5">JCVI-JB-Ag32</strain>
    </source>
</reference>
<name>A0A9E7DCB1_9ACTO</name>
<dbReference type="Pfam" id="PF08666">
    <property type="entry name" value="SAF"/>
    <property type="match status" value="1"/>
</dbReference>
<dbReference type="InterPro" id="IPR006190">
    <property type="entry name" value="SAF_AFP_Neu5Ac"/>
</dbReference>
<dbReference type="InterPro" id="IPR000644">
    <property type="entry name" value="CBS_dom"/>
</dbReference>
<keyword evidence="1 2" id="KW-0129">CBS domain</keyword>
<dbReference type="AlphaFoldDB" id="A0A9E7DCB1"/>
<dbReference type="SUPFAM" id="SSF51569">
    <property type="entry name" value="Aldolase"/>
    <property type="match status" value="1"/>
</dbReference>
<dbReference type="Proteomes" id="UP000830236">
    <property type="component" value="Chromosome"/>
</dbReference>
<dbReference type="InterPro" id="IPR013785">
    <property type="entry name" value="Aldolase_TIM"/>
</dbReference>
<dbReference type="SUPFAM" id="SSF54631">
    <property type="entry name" value="CBS-domain pair"/>
    <property type="match status" value="1"/>
</dbReference>
<dbReference type="SUPFAM" id="SSF51658">
    <property type="entry name" value="Xylose isomerase-like"/>
    <property type="match status" value="1"/>
</dbReference>
<dbReference type="InterPro" id="IPR013974">
    <property type="entry name" value="SAF"/>
</dbReference>
<dbReference type="CDD" id="cd11615">
    <property type="entry name" value="SAF_NeuB_like"/>
    <property type="match status" value="1"/>
</dbReference>
<dbReference type="SUPFAM" id="SSF51269">
    <property type="entry name" value="AFP III-like domain"/>
    <property type="match status" value="1"/>
</dbReference>
<dbReference type="EMBL" id="CP097095">
    <property type="protein sequence ID" value="UQF79544.1"/>
    <property type="molecule type" value="Genomic_DNA"/>
</dbReference>
<dbReference type="SMART" id="SM00858">
    <property type="entry name" value="SAF"/>
    <property type="match status" value="1"/>
</dbReference>
<dbReference type="Pfam" id="PF00571">
    <property type="entry name" value="CBS"/>
    <property type="match status" value="1"/>
</dbReference>
<dbReference type="InterPro" id="IPR036732">
    <property type="entry name" value="AFP_Neu5c_C_sf"/>
</dbReference>
<evidence type="ECO:0000313" key="6">
    <source>
        <dbReference type="Proteomes" id="UP000830236"/>
    </source>
</evidence>
<gene>
    <name evidence="5" type="ORF">M3I41_08170</name>
</gene>
<accession>A0A9E7DCB1</accession>
<dbReference type="Pfam" id="PF01261">
    <property type="entry name" value="AP_endonuc_2"/>
    <property type="match status" value="1"/>
</dbReference>
<dbReference type="InterPro" id="IPR046342">
    <property type="entry name" value="CBS_dom_sf"/>
</dbReference>
<dbReference type="Gene3D" id="3.20.20.150">
    <property type="entry name" value="Divalent-metal-dependent TIM barrel enzymes"/>
    <property type="match status" value="1"/>
</dbReference>
<dbReference type="PANTHER" id="PTHR42966">
    <property type="entry name" value="N-ACETYLNEURAMINATE SYNTHASE"/>
    <property type="match status" value="1"/>
</dbReference>
<dbReference type="Gene3D" id="3.20.20.70">
    <property type="entry name" value="Aldolase class I"/>
    <property type="match status" value="1"/>
</dbReference>
<dbReference type="InterPro" id="IPR057736">
    <property type="entry name" value="SAF_PseI/NeuA/NeuB"/>
</dbReference>
<feature type="domain" description="AFP-like" evidence="3">
    <location>
        <begin position="404"/>
        <end position="462"/>
    </location>
</feature>
<sequence>MSIERSITPYVAFADDSLLSALAKINANKARTIFLVDEHGVLQGSLTDGDVRRWLTAGNSNMETSAIKVANRSPRTVTEGTLVDELDWKFRDGVSLVPVLDARGRMVAIASPTNDSFAVGSHRVGKDQPTFVIAEIGNNHQGNVDLAKQLVDLAVEAKADCVKFQLRDMDALYRGASGKITAGEDLGAQYTLDLLTRFSLPAPKMIEVFDHCRDKGIDIMCTPWDLPSLEVLLEYGIDGLKIASADLTNHALLTAAAKENLPMIVSTGMSTEDEIKESVALLRRYGAPYALLQVQSTYPAPFKDLNLRYMQRLAEIGDCPVGYSGHERGYHIPMAAVALGASVIEKHFTIDRNLEGNDHKVSLLPDEFAAMVRQIRDVEASLGTAEARVVAPGEFMNRANLAKSLVAARDIKSGERITADAVDVKSPGRGLQPNSLDKLVGRIARRNVAAGDFFYEGDISDNPARPRDYHFRRPWGVPVRYHDFQAILDAGAKPDFLEFHYSYKDLDMDVDEVFAAYKDNPLPMGYTCHLPDLFSGDFILDLASPDDAVWERSIRELQRTIDITKSLRPYFTQEEDPVFIATLGGFTKEGPVDPEQIPAMYDRIIEGLKHVDYSGVRLAPQTLPPYPWLLGGQQYHNLFMSPEALRDFAERSGLQITYDISHSMLSANHEHRPLREYTEILAPLAAHLHIVDGKGVDGEGVQIDEGDVNWPELAEQLDRLAPGVSFIPEIWMGHVNNGEGFWTALDRLEKYL</sequence>
<dbReference type="PROSITE" id="PS51371">
    <property type="entry name" value="CBS"/>
    <property type="match status" value="1"/>
</dbReference>